<gene>
    <name evidence="1" type="ORF">HG15A2_16060</name>
</gene>
<organism evidence="1 2">
    <name type="scientific">Adhaeretor mobilis</name>
    <dbReference type="NCBI Taxonomy" id="1930276"/>
    <lineage>
        <taxon>Bacteria</taxon>
        <taxon>Pseudomonadati</taxon>
        <taxon>Planctomycetota</taxon>
        <taxon>Planctomycetia</taxon>
        <taxon>Pirellulales</taxon>
        <taxon>Lacipirellulaceae</taxon>
        <taxon>Adhaeretor</taxon>
    </lineage>
</organism>
<reference evidence="1 2" key="1">
    <citation type="submission" date="2019-02" db="EMBL/GenBank/DDBJ databases">
        <title>Deep-cultivation of Planctomycetes and their phenomic and genomic characterization uncovers novel biology.</title>
        <authorList>
            <person name="Wiegand S."/>
            <person name="Jogler M."/>
            <person name="Boedeker C."/>
            <person name="Pinto D."/>
            <person name="Vollmers J."/>
            <person name="Rivas-Marin E."/>
            <person name="Kohn T."/>
            <person name="Peeters S.H."/>
            <person name="Heuer A."/>
            <person name="Rast P."/>
            <person name="Oberbeckmann S."/>
            <person name="Bunk B."/>
            <person name="Jeske O."/>
            <person name="Meyerdierks A."/>
            <person name="Storesund J.E."/>
            <person name="Kallscheuer N."/>
            <person name="Luecker S."/>
            <person name="Lage O.M."/>
            <person name="Pohl T."/>
            <person name="Merkel B.J."/>
            <person name="Hornburger P."/>
            <person name="Mueller R.-W."/>
            <person name="Bruemmer F."/>
            <person name="Labrenz M."/>
            <person name="Spormann A.M."/>
            <person name="Op den Camp H."/>
            <person name="Overmann J."/>
            <person name="Amann R."/>
            <person name="Jetten M.S.M."/>
            <person name="Mascher T."/>
            <person name="Medema M.H."/>
            <person name="Devos D.P."/>
            <person name="Kaster A.-K."/>
            <person name="Ovreas L."/>
            <person name="Rohde M."/>
            <person name="Galperin M.Y."/>
            <person name="Jogler C."/>
        </authorList>
    </citation>
    <scope>NUCLEOTIDE SEQUENCE [LARGE SCALE GENOMIC DNA]</scope>
    <source>
        <strain evidence="1 2">HG15A2</strain>
    </source>
</reference>
<evidence type="ECO:0000313" key="2">
    <source>
        <dbReference type="Proteomes" id="UP000319852"/>
    </source>
</evidence>
<dbReference type="AlphaFoldDB" id="A0A517MTX9"/>
<proteinExistence type="predicted"/>
<dbReference type="KEGG" id="amob:HG15A2_16060"/>
<sequence length="98" mass="10573">MPPRVKSPQPSTSNASSTGHKFGAAFLLVERSVCPNSLRDLRQSNLLALPAGKNVVISKVYQPRATILLYKATTAQAVAQGARHSNRAVLQRESFDGK</sequence>
<accession>A0A517MTX9</accession>
<dbReference type="Proteomes" id="UP000319852">
    <property type="component" value="Chromosome"/>
</dbReference>
<keyword evidence="2" id="KW-1185">Reference proteome</keyword>
<dbReference type="EMBL" id="CP036263">
    <property type="protein sequence ID" value="QDS98333.1"/>
    <property type="molecule type" value="Genomic_DNA"/>
</dbReference>
<evidence type="ECO:0000313" key="1">
    <source>
        <dbReference type="EMBL" id="QDS98333.1"/>
    </source>
</evidence>
<protein>
    <submittedName>
        <fullName evidence="1">Uncharacterized protein</fullName>
    </submittedName>
</protein>
<name>A0A517MTX9_9BACT</name>